<reference evidence="2" key="1">
    <citation type="submission" date="2016-10" db="EMBL/GenBank/DDBJ databases">
        <authorList>
            <person name="Varghese N."/>
            <person name="Submissions S."/>
        </authorList>
    </citation>
    <scope>NUCLEOTIDE SEQUENCE [LARGE SCALE GENOMIC DNA]</scope>
    <source>
        <strain evidence="2">DSM 46838</strain>
    </source>
</reference>
<dbReference type="InterPro" id="IPR016035">
    <property type="entry name" value="Acyl_Trfase/lysoPLipase"/>
</dbReference>
<dbReference type="SUPFAM" id="SSF52151">
    <property type="entry name" value="FabD/lysophospholipase-like"/>
    <property type="match status" value="1"/>
</dbReference>
<protein>
    <submittedName>
        <fullName evidence="1">Patatin-like phospholipase</fullName>
    </submittedName>
</protein>
<organism evidence="1 2">
    <name type="scientific">Blastococcus tunisiensis</name>
    <dbReference type="NCBI Taxonomy" id="1798228"/>
    <lineage>
        <taxon>Bacteria</taxon>
        <taxon>Bacillati</taxon>
        <taxon>Actinomycetota</taxon>
        <taxon>Actinomycetes</taxon>
        <taxon>Geodermatophilales</taxon>
        <taxon>Geodermatophilaceae</taxon>
        <taxon>Blastococcus</taxon>
    </lineage>
</organism>
<evidence type="ECO:0000313" key="2">
    <source>
        <dbReference type="Proteomes" id="UP000198589"/>
    </source>
</evidence>
<evidence type="ECO:0000313" key="1">
    <source>
        <dbReference type="EMBL" id="SFF45432.1"/>
    </source>
</evidence>
<dbReference type="Gene3D" id="3.40.1090.10">
    <property type="entry name" value="Cytosolic phospholipase A2 catalytic domain"/>
    <property type="match status" value="1"/>
</dbReference>
<gene>
    <name evidence="1" type="ORF">SAMN05216574_11411</name>
</gene>
<proteinExistence type="predicted"/>
<sequence>MYGRIVEPIRVAEAVAASAAFPLLLPAVQRTYTFERRGRTQRQRVALTDGGVYDNLGLSVLESGRDRAFTDHVYPVDYVIASDAGRQEPGESNARVLPFRLMRSFDITYRGTQDGTRARLHNSAGPGQFQGVVHAYLGQKDDKLPMAAPGLVPLERVNGYPTNFKAMKDEDLGAVTTRGEQLTRLLLHHYTPALLG</sequence>
<dbReference type="EMBL" id="FOND01000014">
    <property type="protein sequence ID" value="SFF45432.1"/>
    <property type="molecule type" value="Genomic_DNA"/>
</dbReference>
<dbReference type="Proteomes" id="UP000198589">
    <property type="component" value="Unassembled WGS sequence"/>
</dbReference>
<accession>A0A1I2ISM4</accession>
<dbReference type="OrthoDB" id="9813090at2"/>
<keyword evidence="2" id="KW-1185">Reference proteome</keyword>
<dbReference type="AlphaFoldDB" id="A0A1I2ISM4"/>
<name>A0A1I2ISM4_9ACTN</name>